<keyword evidence="2" id="KW-0732">Signal</keyword>
<accession>A5G3Z3</accession>
<dbReference type="Gene3D" id="2.60.120.200">
    <property type="match status" value="1"/>
</dbReference>
<reference evidence="3 4" key="1">
    <citation type="submission" date="2007-05" db="EMBL/GenBank/DDBJ databases">
        <title>Complete sequence of Geobacter uraniireducens Rf4.</title>
        <authorList>
            <consortium name="US DOE Joint Genome Institute"/>
            <person name="Copeland A."/>
            <person name="Lucas S."/>
            <person name="Lapidus A."/>
            <person name="Barry K."/>
            <person name="Detter J.C."/>
            <person name="Glavina del Rio T."/>
            <person name="Hammon N."/>
            <person name="Israni S."/>
            <person name="Dalin E."/>
            <person name="Tice H."/>
            <person name="Pitluck S."/>
            <person name="Chertkov O."/>
            <person name="Brettin T."/>
            <person name="Bruce D."/>
            <person name="Han C."/>
            <person name="Schmutz J."/>
            <person name="Larimer F."/>
            <person name="Land M."/>
            <person name="Hauser L."/>
            <person name="Kyrpides N."/>
            <person name="Mikhailova N."/>
            <person name="Shelobolina E."/>
            <person name="Aklujkar M."/>
            <person name="Lovley D."/>
            <person name="Richardson P."/>
        </authorList>
    </citation>
    <scope>NUCLEOTIDE SEQUENCE [LARGE SCALE GENOMIC DNA]</scope>
    <source>
        <strain evidence="3 4">Rf4</strain>
    </source>
</reference>
<dbReference type="HOGENOM" id="CLU_1014744_0_0_7"/>
<feature type="signal peptide" evidence="2">
    <location>
        <begin position="1"/>
        <end position="26"/>
    </location>
</feature>
<protein>
    <submittedName>
        <fullName evidence="3">Uncharacterized protein</fullName>
    </submittedName>
</protein>
<evidence type="ECO:0000313" key="3">
    <source>
        <dbReference type="EMBL" id="ABQ26511.1"/>
    </source>
</evidence>
<dbReference type="Pfam" id="PF14099">
    <property type="entry name" value="Polysacc_lyase"/>
    <property type="match status" value="1"/>
</dbReference>
<dbReference type="Proteomes" id="UP000006695">
    <property type="component" value="Chromosome"/>
</dbReference>
<feature type="region of interest" description="Disordered" evidence="1">
    <location>
        <begin position="241"/>
        <end position="274"/>
    </location>
</feature>
<proteinExistence type="predicted"/>
<dbReference type="AlphaFoldDB" id="A5G3Z3"/>
<evidence type="ECO:0000313" key="4">
    <source>
        <dbReference type="Proteomes" id="UP000006695"/>
    </source>
</evidence>
<name>A5G3Z3_GEOUR</name>
<evidence type="ECO:0000256" key="1">
    <source>
        <dbReference type="SAM" id="MobiDB-lite"/>
    </source>
</evidence>
<keyword evidence="4" id="KW-1185">Reference proteome</keyword>
<organism evidence="3 4">
    <name type="scientific">Geotalea uraniireducens (strain Rf4)</name>
    <name type="common">Geobacter uraniireducens</name>
    <dbReference type="NCBI Taxonomy" id="351605"/>
    <lineage>
        <taxon>Bacteria</taxon>
        <taxon>Pseudomonadati</taxon>
        <taxon>Thermodesulfobacteriota</taxon>
        <taxon>Desulfuromonadia</taxon>
        <taxon>Geobacterales</taxon>
        <taxon>Geobacteraceae</taxon>
        <taxon>Geotalea</taxon>
    </lineage>
</organism>
<dbReference type="EMBL" id="CP000698">
    <property type="protein sequence ID" value="ABQ26511.1"/>
    <property type="molecule type" value="Genomic_DNA"/>
</dbReference>
<evidence type="ECO:0000256" key="2">
    <source>
        <dbReference type="SAM" id="SignalP"/>
    </source>
</evidence>
<gene>
    <name evidence="3" type="ordered locus">Gura_2332</name>
</gene>
<dbReference type="InterPro" id="IPR025975">
    <property type="entry name" value="Polysacc_lyase"/>
</dbReference>
<feature type="chain" id="PRO_5002683212" evidence="2">
    <location>
        <begin position="27"/>
        <end position="274"/>
    </location>
</feature>
<dbReference type="RefSeq" id="WP_011939204.1">
    <property type="nucleotide sequence ID" value="NC_009483.1"/>
</dbReference>
<dbReference type="KEGG" id="gur:Gura_2332"/>
<sequence length="274" mass="29536">MIAGTRKMVTVLVSIACLSVAGQAFAWTKTVNFDNGTNGALANGAVGFDYAGSKTTISGDMAVSGAKSAKMVWAKGDPGWNLQHGEINFPAPVKNGGEVWIRGYYYFANPWSFLSNNGDYSGIKIMRLATDVGGWHSIFSVFSPNISASNEMEQVQIDTSAPFIIGAWQSLEMYLKLSPTQGIFRIWQNGKLVFEDLNHKTITSSNGYVSMASVMSVWNNNVGQSQTQYVDEFVITTDRPAQVDSKGNPMIGPINGTSPATLPPPTGLRVTATK</sequence>